<dbReference type="Proteomes" id="UP001589536">
    <property type="component" value="Unassembled WGS sequence"/>
</dbReference>
<reference evidence="1 2" key="1">
    <citation type="submission" date="2024-09" db="EMBL/GenBank/DDBJ databases">
        <authorList>
            <person name="Sun Q."/>
            <person name="Mori K."/>
        </authorList>
    </citation>
    <scope>NUCLEOTIDE SEQUENCE [LARGE SCALE GENOMIC DNA]</scope>
    <source>
        <strain evidence="1 2">JCM 13519</strain>
    </source>
</reference>
<evidence type="ECO:0008006" key="3">
    <source>
        <dbReference type="Google" id="ProtNLM"/>
    </source>
</evidence>
<name>A0ABV5UNW4_9MICC</name>
<evidence type="ECO:0000313" key="2">
    <source>
        <dbReference type="Proteomes" id="UP001589536"/>
    </source>
</evidence>
<protein>
    <recommendedName>
        <fullName evidence="3">Lipoprotein</fullName>
    </recommendedName>
</protein>
<accession>A0ABV5UNW4</accession>
<gene>
    <name evidence="1" type="ORF">ACFFPI_07300</name>
</gene>
<sequence length="99" mass="10563">MSIAIPVAALLGLTGCTPTMTTAQACSEYNVAVQLLIDSSNDPDLHHKYEDQLKGVVDKAPDSVKADMNSIYLLFSKSPDAKDNPEAAKRIQVACQAAK</sequence>
<keyword evidence="2" id="KW-1185">Reference proteome</keyword>
<organism evidence="1 2">
    <name type="scientific">Arthrobacter methylotrophus</name>
    <dbReference type="NCBI Taxonomy" id="121291"/>
    <lineage>
        <taxon>Bacteria</taxon>
        <taxon>Bacillati</taxon>
        <taxon>Actinomycetota</taxon>
        <taxon>Actinomycetes</taxon>
        <taxon>Micrococcales</taxon>
        <taxon>Micrococcaceae</taxon>
        <taxon>Arthrobacter</taxon>
    </lineage>
</organism>
<evidence type="ECO:0000313" key="1">
    <source>
        <dbReference type="EMBL" id="MFB9713960.1"/>
    </source>
</evidence>
<dbReference type="RefSeq" id="WP_376953953.1">
    <property type="nucleotide sequence ID" value="NZ_JBHMBH010000019.1"/>
</dbReference>
<proteinExistence type="predicted"/>
<dbReference type="EMBL" id="JBHMBH010000019">
    <property type="protein sequence ID" value="MFB9713960.1"/>
    <property type="molecule type" value="Genomic_DNA"/>
</dbReference>
<comment type="caution">
    <text evidence="1">The sequence shown here is derived from an EMBL/GenBank/DDBJ whole genome shotgun (WGS) entry which is preliminary data.</text>
</comment>